<reference evidence="6" key="1">
    <citation type="journal article" date="2021" name="Nat. Commun.">
        <title>Genetic determinants of endophytism in the Arabidopsis root mycobiome.</title>
        <authorList>
            <person name="Mesny F."/>
            <person name="Miyauchi S."/>
            <person name="Thiergart T."/>
            <person name="Pickel B."/>
            <person name="Atanasova L."/>
            <person name="Karlsson M."/>
            <person name="Huettel B."/>
            <person name="Barry K.W."/>
            <person name="Haridas S."/>
            <person name="Chen C."/>
            <person name="Bauer D."/>
            <person name="Andreopoulos W."/>
            <person name="Pangilinan J."/>
            <person name="LaButti K."/>
            <person name="Riley R."/>
            <person name="Lipzen A."/>
            <person name="Clum A."/>
            <person name="Drula E."/>
            <person name="Henrissat B."/>
            <person name="Kohler A."/>
            <person name="Grigoriev I.V."/>
            <person name="Martin F.M."/>
            <person name="Hacquard S."/>
        </authorList>
    </citation>
    <scope>NUCLEOTIDE SEQUENCE</scope>
    <source>
        <strain evidence="6">MPI-SDFR-AT-0117</strain>
    </source>
</reference>
<dbReference type="GO" id="GO:0030267">
    <property type="term" value="F:glyoxylate reductase (NADPH) activity"/>
    <property type="evidence" value="ECO:0007669"/>
    <property type="project" value="TreeGrafter"/>
</dbReference>
<dbReference type="Pfam" id="PF02826">
    <property type="entry name" value="2-Hacid_dh_C"/>
    <property type="match status" value="1"/>
</dbReference>
<comment type="similarity">
    <text evidence="1 3">Belongs to the D-isomer specific 2-hydroxyacid dehydrogenase family.</text>
</comment>
<evidence type="ECO:0000256" key="2">
    <source>
        <dbReference type="ARBA" id="ARBA00023002"/>
    </source>
</evidence>
<comment type="caution">
    <text evidence="6">The sequence shown here is derived from an EMBL/GenBank/DDBJ whole genome shotgun (WGS) entry which is preliminary data.</text>
</comment>
<dbReference type="PANTHER" id="PTHR10996">
    <property type="entry name" value="2-HYDROXYACID DEHYDROGENASE-RELATED"/>
    <property type="match status" value="1"/>
</dbReference>
<dbReference type="PANTHER" id="PTHR10996:SF257">
    <property type="entry name" value="GLYOXYLATE REDUCTASE 1"/>
    <property type="match status" value="1"/>
</dbReference>
<protein>
    <submittedName>
        <fullName evidence="6">D-isomer specific 2-hydroxyacid dehydrogenase</fullName>
    </submittedName>
</protein>
<dbReference type="InterPro" id="IPR006140">
    <property type="entry name" value="D-isomer_DH_NAD-bd"/>
</dbReference>
<evidence type="ECO:0000256" key="3">
    <source>
        <dbReference type="RuleBase" id="RU003719"/>
    </source>
</evidence>
<evidence type="ECO:0000259" key="5">
    <source>
        <dbReference type="Pfam" id="PF02826"/>
    </source>
</evidence>
<dbReference type="CDD" id="cd12168">
    <property type="entry name" value="Mand_dh_like"/>
    <property type="match status" value="1"/>
</dbReference>
<dbReference type="InterPro" id="IPR006139">
    <property type="entry name" value="D-isomer_2_OHA_DH_cat_dom"/>
</dbReference>
<name>A0A9P8VKI5_9PEZI</name>
<dbReference type="SUPFAM" id="SSF52283">
    <property type="entry name" value="Formate/glycerate dehydrogenase catalytic domain-like"/>
    <property type="match status" value="1"/>
</dbReference>
<evidence type="ECO:0000313" key="6">
    <source>
        <dbReference type="EMBL" id="KAH6695334.1"/>
    </source>
</evidence>
<dbReference type="GO" id="GO:0005829">
    <property type="term" value="C:cytosol"/>
    <property type="evidence" value="ECO:0007669"/>
    <property type="project" value="TreeGrafter"/>
</dbReference>
<dbReference type="GO" id="GO:0016618">
    <property type="term" value="F:hydroxypyruvate reductase [NAD(P)H] activity"/>
    <property type="evidence" value="ECO:0007669"/>
    <property type="project" value="TreeGrafter"/>
</dbReference>
<dbReference type="Pfam" id="PF00389">
    <property type="entry name" value="2-Hacid_dh"/>
    <property type="match status" value="1"/>
</dbReference>
<keyword evidence="2 3" id="KW-0560">Oxidoreductase</keyword>
<evidence type="ECO:0000313" key="7">
    <source>
        <dbReference type="Proteomes" id="UP000770015"/>
    </source>
</evidence>
<dbReference type="OrthoDB" id="9991913at2759"/>
<evidence type="ECO:0000259" key="4">
    <source>
        <dbReference type="Pfam" id="PF00389"/>
    </source>
</evidence>
<dbReference type="FunFam" id="3.40.50.720:FF:000234">
    <property type="entry name" value="2-hydroxyacid dehydrogenase, putative"/>
    <property type="match status" value="1"/>
</dbReference>
<dbReference type="InterPro" id="IPR029753">
    <property type="entry name" value="D-isomer_DH_CS"/>
</dbReference>
<dbReference type="EMBL" id="JAGSXJ010000002">
    <property type="protein sequence ID" value="KAH6695334.1"/>
    <property type="molecule type" value="Genomic_DNA"/>
</dbReference>
<feature type="domain" description="D-isomer specific 2-hydroxyacid dehydrogenase NAD-binding" evidence="5">
    <location>
        <begin position="121"/>
        <end position="298"/>
    </location>
</feature>
<dbReference type="InterPro" id="IPR050223">
    <property type="entry name" value="D-isomer_2-hydroxyacid_DH"/>
</dbReference>
<sequence length="340" mass="36591">MARTILMVGTIFHAHDEFASLSELAPVKRFSKEKSRAEFIRNLDTGLYDDVFVISRTFDSVTMTGPFDAEMISHLPKSVKFICHNGAGFDQINIAACTARGIGVSTTPGAVNAGTANVAIYLILSALRTTWIPESELRAGRWRGATPLGRDPDSMILGVLGMGGIGRTTAKRAVAFGFKIQYSNEFPVKGLKEELGVDYEPVYVPTDELLRTSDVISIHVPLLPSTRGLINDKTIATMKKGVVIVNTARGPIIDEAALVRGLDSGKISSVGLDVFEKEPAILPGLLDNPRAVLLPHIGTMTVDTQKKMEVLVIDNVKNALSQGKLLTKVPDVGTPPASKL</sequence>
<feature type="domain" description="D-isomer specific 2-hydroxyacid dehydrogenase catalytic" evidence="4">
    <location>
        <begin position="48"/>
        <end position="329"/>
    </location>
</feature>
<dbReference type="Gene3D" id="3.40.50.720">
    <property type="entry name" value="NAD(P)-binding Rossmann-like Domain"/>
    <property type="match status" value="2"/>
</dbReference>
<gene>
    <name evidence="6" type="ORF">F5X68DRAFT_163588</name>
</gene>
<dbReference type="SUPFAM" id="SSF51735">
    <property type="entry name" value="NAD(P)-binding Rossmann-fold domains"/>
    <property type="match status" value="1"/>
</dbReference>
<organism evidence="6 7">
    <name type="scientific">Plectosphaerella plurivora</name>
    <dbReference type="NCBI Taxonomy" id="936078"/>
    <lineage>
        <taxon>Eukaryota</taxon>
        <taxon>Fungi</taxon>
        <taxon>Dikarya</taxon>
        <taxon>Ascomycota</taxon>
        <taxon>Pezizomycotina</taxon>
        <taxon>Sordariomycetes</taxon>
        <taxon>Hypocreomycetidae</taxon>
        <taxon>Glomerellales</taxon>
        <taxon>Plectosphaerellaceae</taxon>
        <taxon>Plectosphaerella</taxon>
    </lineage>
</organism>
<accession>A0A9P8VKI5</accession>
<dbReference type="GO" id="GO:0051287">
    <property type="term" value="F:NAD binding"/>
    <property type="evidence" value="ECO:0007669"/>
    <property type="project" value="InterPro"/>
</dbReference>
<evidence type="ECO:0000256" key="1">
    <source>
        <dbReference type="ARBA" id="ARBA00005854"/>
    </source>
</evidence>
<dbReference type="Proteomes" id="UP000770015">
    <property type="component" value="Unassembled WGS sequence"/>
</dbReference>
<keyword evidence="7" id="KW-1185">Reference proteome</keyword>
<dbReference type="AlphaFoldDB" id="A0A9P8VKI5"/>
<dbReference type="PROSITE" id="PS00671">
    <property type="entry name" value="D_2_HYDROXYACID_DH_3"/>
    <property type="match status" value="1"/>
</dbReference>
<proteinExistence type="inferred from homology"/>
<dbReference type="PROSITE" id="PS00670">
    <property type="entry name" value="D_2_HYDROXYACID_DH_2"/>
    <property type="match status" value="1"/>
</dbReference>
<dbReference type="InterPro" id="IPR036291">
    <property type="entry name" value="NAD(P)-bd_dom_sf"/>
</dbReference>